<keyword evidence="3" id="KW-1185">Reference proteome</keyword>
<dbReference type="Proteomes" id="UP000601435">
    <property type="component" value="Unassembled WGS sequence"/>
</dbReference>
<keyword evidence="1" id="KW-1133">Transmembrane helix</keyword>
<dbReference type="EMBL" id="CAJNJA010031631">
    <property type="protein sequence ID" value="CAE7658895.1"/>
    <property type="molecule type" value="Genomic_DNA"/>
</dbReference>
<sequence length="191" mass="21119">MSTAQPLLPKTSIFESLARNPKVSRFISTAAEAKDDPKLQETLEKLKPWVLGALGFARAVVQGYFSLYSFFYDIFVKLPADELKAVIGLVLCFFGGVYVTLIAAVEAFRTMGGQSLYDDLAYVKLELDNVAWLQCEGAWSRQSYGHCRTLINLLSPLAFAESLIKFGFPLQTLAPGQRIRSVPATSCEAQH</sequence>
<proteinExistence type="predicted"/>
<keyword evidence="1" id="KW-0812">Transmembrane</keyword>
<organism evidence="2 3">
    <name type="scientific">Symbiodinium necroappetens</name>
    <dbReference type="NCBI Taxonomy" id="1628268"/>
    <lineage>
        <taxon>Eukaryota</taxon>
        <taxon>Sar</taxon>
        <taxon>Alveolata</taxon>
        <taxon>Dinophyceae</taxon>
        <taxon>Suessiales</taxon>
        <taxon>Symbiodiniaceae</taxon>
        <taxon>Symbiodinium</taxon>
    </lineage>
</organism>
<dbReference type="OrthoDB" id="431067at2759"/>
<evidence type="ECO:0000313" key="3">
    <source>
        <dbReference type="Proteomes" id="UP000601435"/>
    </source>
</evidence>
<evidence type="ECO:0000256" key="1">
    <source>
        <dbReference type="SAM" id="Phobius"/>
    </source>
</evidence>
<evidence type="ECO:0000313" key="2">
    <source>
        <dbReference type="EMBL" id="CAE7658895.1"/>
    </source>
</evidence>
<gene>
    <name evidence="2" type="ORF">SNEC2469_LOCUS18679</name>
</gene>
<name>A0A812VYT4_9DINO</name>
<protein>
    <submittedName>
        <fullName evidence="2">Uncharacterized protein</fullName>
    </submittedName>
</protein>
<dbReference type="AlphaFoldDB" id="A0A812VYT4"/>
<feature type="transmembrane region" description="Helical" evidence="1">
    <location>
        <begin position="83"/>
        <end position="105"/>
    </location>
</feature>
<feature type="transmembrane region" description="Helical" evidence="1">
    <location>
        <begin position="49"/>
        <end position="71"/>
    </location>
</feature>
<keyword evidence="1" id="KW-0472">Membrane</keyword>
<comment type="caution">
    <text evidence="2">The sequence shown here is derived from an EMBL/GenBank/DDBJ whole genome shotgun (WGS) entry which is preliminary data.</text>
</comment>
<accession>A0A812VYT4</accession>
<reference evidence="2" key="1">
    <citation type="submission" date="2021-02" db="EMBL/GenBank/DDBJ databases">
        <authorList>
            <person name="Dougan E. K."/>
            <person name="Rhodes N."/>
            <person name="Thang M."/>
            <person name="Chan C."/>
        </authorList>
    </citation>
    <scope>NUCLEOTIDE SEQUENCE</scope>
</reference>